<keyword evidence="3" id="KW-1185">Reference proteome</keyword>
<dbReference type="HOGENOM" id="CLU_029496_0_0_1"/>
<feature type="compositionally biased region" description="Polar residues" evidence="1">
    <location>
        <begin position="441"/>
        <end position="452"/>
    </location>
</feature>
<feature type="compositionally biased region" description="Low complexity" evidence="1">
    <location>
        <begin position="96"/>
        <end position="110"/>
    </location>
</feature>
<feature type="compositionally biased region" description="Polar residues" evidence="1">
    <location>
        <begin position="273"/>
        <end position="296"/>
    </location>
</feature>
<dbReference type="Gramene" id="ERN20199">
    <property type="protein sequence ID" value="ERN20199"/>
    <property type="gene ID" value="AMTR_s00066p00121140"/>
</dbReference>
<feature type="region of interest" description="Disordered" evidence="1">
    <location>
        <begin position="183"/>
        <end position="220"/>
    </location>
</feature>
<dbReference type="EMBL" id="KI392060">
    <property type="protein sequence ID" value="ERN20199.1"/>
    <property type="molecule type" value="Genomic_DNA"/>
</dbReference>
<evidence type="ECO:0000313" key="3">
    <source>
        <dbReference type="Proteomes" id="UP000017836"/>
    </source>
</evidence>
<feature type="compositionally biased region" description="Basic and acidic residues" evidence="1">
    <location>
        <begin position="394"/>
        <end position="412"/>
    </location>
</feature>
<dbReference type="GO" id="GO:0043622">
    <property type="term" value="P:cortical microtubule organization"/>
    <property type="evidence" value="ECO:0000318"/>
    <property type="project" value="GO_Central"/>
</dbReference>
<dbReference type="PANTHER" id="PTHR31949">
    <property type="entry name" value="GASTRIC MUCIN-LIKE PROTEIN"/>
    <property type="match status" value="1"/>
</dbReference>
<dbReference type="GO" id="GO:0055028">
    <property type="term" value="C:cortical microtubule"/>
    <property type="evidence" value="ECO:0000318"/>
    <property type="project" value="GO_Central"/>
</dbReference>
<feature type="compositionally biased region" description="Polar residues" evidence="1">
    <location>
        <begin position="362"/>
        <end position="372"/>
    </location>
</feature>
<protein>
    <submittedName>
        <fullName evidence="2">Uncharacterized protein</fullName>
    </submittedName>
</protein>
<dbReference type="AlphaFoldDB" id="U5DCE0"/>
<feature type="region of interest" description="Disordered" evidence="1">
    <location>
        <begin position="67"/>
        <end position="119"/>
    </location>
</feature>
<evidence type="ECO:0000313" key="2">
    <source>
        <dbReference type="EMBL" id="ERN20199.1"/>
    </source>
</evidence>
<proteinExistence type="predicted"/>
<feature type="compositionally biased region" description="Basic and acidic residues" evidence="1">
    <location>
        <begin position="201"/>
        <end position="214"/>
    </location>
</feature>
<feature type="compositionally biased region" description="Polar residues" evidence="1">
    <location>
        <begin position="9"/>
        <end position="18"/>
    </location>
</feature>
<organism evidence="2 3">
    <name type="scientific">Amborella trichopoda</name>
    <dbReference type="NCBI Taxonomy" id="13333"/>
    <lineage>
        <taxon>Eukaryota</taxon>
        <taxon>Viridiplantae</taxon>
        <taxon>Streptophyta</taxon>
        <taxon>Embryophyta</taxon>
        <taxon>Tracheophyta</taxon>
        <taxon>Spermatophyta</taxon>
        <taxon>Magnoliopsida</taxon>
        <taxon>Amborellales</taxon>
        <taxon>Amborellaceae</taxon>
        <taxon>Amborella</taxon>
    </lineage>
</organism>
<feature type="region of interest" description="Disordered" evidence="1">
    <location>
        <begin position="1"/>
        <end position="34"/>
    </location>
</feature>
<feature type="compositionally biased region" description="Basic and acidic residues" evidence="1">
    <location>
        <begin position="300"/>
        <end position="310"/>
    </location>
</feature>
<feature type="region of interest" description="Disordered" evidence="1">
    <location>
        <begin position="232"/>
        <end position="420"/>
    </location>
</feature>
<reference evidence="3" key="1">
    <citation type="journal article" date="2013" name="Science">
        <title>The Amborella genome and the evolution of flowering plants.</title>
        <authorList>
            <consortium name="Amborella Genome Project"/>
        </authorList>
    </citation>
    <scope>NUCLEOTIDE SEQUENCE [LARGE SCALE GENOMIC DNA]</scope>
</reference>
<gene>
    <name evidence="2" type="ORF">AMTR_s00066p00121140</name>
</gene>
<feature type="compositionally biased region" description="Polar residues" evidence="1">
    <location>
        <begin position="73"/>
        <end position="94"/>
    </location>
</feature>
<sequence length="479" mass="52408">MFAYLRSKWNPSDFSNSLRQERNRKLKTPPGTPLFPSLEMEANNPALVIQREIPILKAPLTIKTSRFADQKKSTIGATKTNPNPKPASTSQRSPKSGCVSTSSSRSGSPSARRIATNSKATKVVSNAHAKTYVTETKSRPRASEGTASITSVNQICSDVDARVISPLRNIGFNTIAKHSLNGMNFSDSNEQHNVGTIGSKHNPERSPKPVESKPTRGLSPFGRSMAAIAKIEGFSNETPSNLRTTIPNRPPSNSRGRPGALSSEYRHRPLDETPSNLRSSIPNRSTSASRGRTEISNMEKPNKFSDETSLKPKMTSLPNQTNKFSDETSLKPKMTSLPNQTNKFSDETYLKPKMTSLPKRPASTTRGRSGSTKPMEETGKMRRQSCSPSTTRGRRPENERISDQNPLAKEKTSNFSGVPGVLGSKMVERVMNARRTGNGGNESQLKIQTSMDGSGFGRTMSRTSLNMALKHMVSSSHDQ</sequence>
<accession>U5DCE0</accession>
<feature type="compositionally biased region" description="Polar residues" evidence="1">
    <location>
        <begin position="183"/>
        <end position="196"/>
    </location>
</feature>
<name>U5DCE0_AMBTC</name>
<dbReference type="eggNOG" id="ENOG502RX73">
    <property type="taxonomic scope" value="Eukaryota"/>
</dbReference>
<dbReference type="Proteomes" id="UP000017836">
    <property type="component" value="Unassembled WGS sequence"/>
</dbReference>
<feature type="compositionally biased region" description="Polar residues" evidence="1">
    <location>
        <begin position="235"/>
        <end position="246"/>
    </location>
</feature>
<dbReference type="PANTHER" id="PTHR31949:SF20">
    <property type="entry name" value="OS01G0141900 PROTEIN"/>
    <property type="match status" value="1"/>
</dbReference>
<evidence type="ECO:0000256" key="1">
    <source>
        <dbReference type="SAM" id="MobiDB-lite"/>
    </source>
</evidence>
<feature type="region of interest" description="Disordered" evidence="1">
    <location>
        <begin position="435"/>
        <end position="456"/>
    </location>
</feature>